<accession>A0A8J3WWH4</accession>
<protein>
    <submittedName>
        <fullName evidence="2">Uncharacterized protein</fullName>
    </submittedName>
</protein>
<reference evidence="2" key="1">
    <citation type="submission" date="2021-01" db="EMBL/GenBank/DDBJ databases">
        <title>Whole genome shotgun sequence of Planobispora takensis NBRC 109077.</title>
        <authorList>
            <person name="Komaki H."/>
            <person name="Tamura T."/>
        </authorList>
    </citation>
    <scope>NUCLEOTIDE SEQUENCE</scope>
    <source>
        <strain evidence="2">NBRC 109077</strain>
    </source>
</reference>
<dbReference type="RefSeq" id="WP_203879093.1">
    <property type="nucleotide sequence ID" value="NZ_BOOK01000057.1"/>
</dbReference>
<evidence type="ECO:0000313" key="2">
    <source>
        <dbReference type="EMBL" id="GII04856.1"/>
    </source>
</evidence>
<dbReference type="AlphaFoldDB" id="A0A8J3WWH4"/>
<sequence length="314" mass="34545">MSESTDPGTPGFEIPDFDPKRTRRAVRTGVMRTASTVLAALLVMCLLATAGSAWIQRRGDREQRMSDVLGTALQVANPGYRIRLGETSVTPLSLSLEVGISPLRASGGFAAGTAFADTRDEITQDFFGRVRQPPLGHGTDTSLTYALYNIGTGNDPKDRMRKVLARLPETMRALAVVEFAKPMTSAELVAFARQYEECPETVVYEKRPRATPITWEMTRTPGPVDLPEGGMCSDAPPQTLKGLRGWVEMLRDYDERNLRQFGLDLARLRKAAAEGEAYAYVNELSPIGRLRKIIEDPRVATVRVADVAFDLQAP</sequence>
<evidence type="ECO:0000313" key="3">
    <source>
        <dbReference type="Proteomes" id="UP000634476"/>
    </source>
</evidence>
<keyword evidence="1" id="KW-0472">Membrane</keyword>
<keyword evidence="3" id="KW-1185">Reference proteome</keyword>
<dbReference type="Proteomes" id="UP000634476">
    <property type="component" value="Unassembled WGS sequence"/>
</dbReference>
<dbReference type="EMBL" id="BOOK01000057">
    <property type="protein sequence ID" value="GII04856.1"/>
    <property type="molecule type" value="Genomic_DNA"/>
</dbReference>
<keyword evidence="1" id="KW-0812">Transmembrane</keyword>
<evidence type="ECO:0000256" key="1">
    <source>
        <dbReference type="SAM" id="Phobius"/>
    </source>
</evidence>
<name>A0A8J3WWH4_9ACTN</name>
<keyword evidence="1" id="KW-1133">Transmembrane helix</keyword>
<feature type="transmembrane region" description="Helical" evidence="1">
    <location>
        <begin position="37"/>
        <end position="55"/>
    </location>
</feature>
<proteinExistence type="predicted"/>
<organism evidence="2 3">
    <name type="scientific">Planobispora takensis</name>
    <dbReference type="NCBI Taxonomy" id="1367882"/>
    <lineage>
        <taxon>Bacteria</taxon>
        <taxon>Bacillati</taxon>
        <taxon>Actinomycetota</taxon>
        <taxon>Actinomycetes</taxon>
        <taxon>Streptosporangiales</taxon>
        <taxon>Streptosporangiaceae</taxon>
        <taxon>Planobispora</taxon>
    </lineage>
</organism>
<comment type="caution">
    <text evidence="2">The sequence shown here is derived from an EMBL/GenBank/DDBJ whole genome shotgun (WGS) entry which is preliminary data.</text>
</comment>
<gene>
    <name evidence="2" type="ORF">Pta02_68640</name>
</gene>